<reference evidence="8 9" key="1">
    <citation type="submission" date="2015-07" db="EMBL/GenBank/DDBJ databases">
        <title>Genome sequencing project for genomic taxonomy and phylogenomics of Bacillus-like bacteria.</title>
        <authorList>
            <person name="Liu B."/>
            <person name="Wang J."/>
            <person name="Zhu Y."/>
            <person name="Liu G."/>
            <person name="Chen Q."/>
            <person name="Chen Z."/>
            <person name="Che J."/>
            <person name="Ge C."/>
            <person name="Shi H."/>
            <person name="Pan Z."/>
            <person name="Liu X."/>
        </authorList>
    </citation>
    <scope>NUCLEOTIDE SEQUENCE [LARGE SCALE GENOMIC DNA]</scope>
    <source>
        <strain evidence="8 9">DSM 54</strain>
    </source>
</reference>
<dbReference type="Gene3D" id="3.30.70.120">
    <property type="match status" value="1"/>
</dbReference>
<evidence type="ECO:0000256" key="5">
    <source>
        <dbReference type="ARBA" id="ARBA00023136"/>
    </source>
</evidence>
<dbReference type="EMBL" id="LGCI01000005">
    <property type="protein sequence ID" value="KOY82996.1"/>
    <property type="molecule type" value="Genomic_DNA"/>
</dbReference>
<organism evidence="8 9">
    <name type="scientific">Lysinibacillus macroides</name>
    <dbReference type="NCBI Taxonomy" id="33935"/>
    <lineage>
        <taxon>Bacteria</taxon>
        <taxon>Bacillati</taxon>
        <taxon>Bacillota</taxon>
        <taxon>Bacilli</taxon>
        <taxon>Bacillales</taxon>
        <taxon>Bacillaceae</taxon>
        <taxon>Lysinibacillus</taxon>
    </lineage>
</organism>
<feature type="transmembrane region" description="Helical" evidence="6">
    <location>
        <begin position="5"/>
        <end position="23"/>
    </location>
</feature>
<dbReference type="Proteomes" id="UP000037977">
    <property type="component" value="Unassembled WGS sequence"/>
</dbReference>
<dbReference type="AlphaFoldDB" id="A0A0M9DLR7"/>
<evidence type="ECO:0000313" key="8">
    <source>
        <dbReference type="EMBL" id="KOY82996.1"/>
    </source>
</evidence>
<keyword evidence="3 6" id="KW-0812">Transmembrane</keyword>
<evidence type="ECO:0000313" key="9">
    <source>
        <dbReference type="Proteomes" id="UP000037977"/>
    </source>
</evidence>
<name>A0A0M9DLR7_9BACI</name>
<keyword evidence="2" id="KW-1003">Cell membrane</keyword>
<dbReference type="InterPro" id="IPR003740">
    <property type="entry name" value="YitT"/>
</dbReference>
<dbReference type="PATRIC" id="fig|33935.3.peg.781"/>
<feature type="domain" description="DUF2179" evidence="7">
    <location>
        <begin position="210"/>
        <end position="264"/>
    </location>
</feature>
<evidence type="ECO:0000256" key="2">
    <source>
        <dbReference type="ARBA" id="ARBA00022475"/>
    </source>
</evidence>
<keyword evidence="9" id="KW-1185">Reference proteome</keyword>
<evidence type="ECO:0000256" key="1">
    <source>
        <dbReference type="ARBA" id="ARBA00004651"/>
    </source>
</evidence>
<dbReference type="Pfam" id="PF02588">
    <property type="entry name" value="YitT_membrane"/>
    <property type="match status" value="1"/>
</dbReference>
<evidence type="ECO:0000259" key="7">
    <source>
        <dbReference type="Pfam" id="PF10035"/>
    </source>
</evidence>
<dbReference type="OrthoDB" id="2417289at2"/>
<evidence type="ECO:0000256" key="6">
    <source>
        <dbReference type="SAM" id="Phobius"/>
    </source>
</evidence>
<dbReference type="InterPro" id="IPR019264">
    <property type="entry name" value="DUF2179"/>
</dbReference>
<keyword evidence="4 6" id="KW-1133">Transmembrane helix</keyword>
<dbReference type="Pfam" id="PF10035">
    <property type="entry name" value="DUF2179"/>
    <property type="match status" value="1"/>
</dbReference>
<comment type="caution">
    <text evidence="8">The sequence shown here is derived from an EMBL/GenBank/DDBJ whole genome shotgun (WGS) entry which is preliminary data.</text>
</comment>
<protein>
    <recommendedName>
        <fullName evidence="7">DUF2179 domain-containing protein</fullName>
    </recommendedName>
</protein>
<dbReference type="PANTHER" id="PTHR33545">
    <property type="entry name" value="UPF0750 MEMBRANE PROTEIN YITT-RELATED"/>
    <property type="match status" value="1"/>
</dbReference>
<gene>
    <name evidence="8" type="ORF">ADM90_06705</name>
</gene>
<dbReference type="CDD" id="cd16380">
    <property type="entry name" value="YitT_C"/>
    <property type="match status" value="1"/>
</dbReference>
<feature type="transmembrane region" description="Helical" evidence="6">
    <location>
        <begin position="35"/>
        <end position="58"/>
    </location>
</feature>
<proteinExistence type="predicted"/>
<feature type="transmembrane region" description="Helical" evidence="6">
    <location>
        <begin position="140"/>
        <end position="161"/>
    </location>
</feature>
<dbReference type="InterPro" id="IPR051461">
    <property type="entry name" value="UPF0750_membrane"/>
</dbReference>
<sequence length="272" mass="29319">MLNIIIITLSSILVAFAYNFLLIPHEILSGGLSGIAIMLGIITPFNTGVLNLLLNLPLLILGVMKLGKRFISYTILSVAVLSVSLYIIPIYKATQEPILASLFGGVIVGFAMGMIFRAAGSSGGFDIIAMLLSRKRDFPLGTLIAAMNGVVVAVSGFVFSWDAALLTLVSIYATGKVVDTIHTSHIKLTLMIITSKGEEVKQQLLEKLHRGVTIIDAKGAYSGEGRQVLITVITRYQLADVKSTIKETDPQSFVNILQTTEVIGMFDRSTSK</sequence>
<dbReference type="PIRSF" id="PIRSF006483">
    <property type="entry name" value="Membrane_protein_YitT"/>
    <property type="match status" value="1"/>
</dbReference>
<evidence type="ECO:0000256" key="3">
    <source>
        <dbReference type="ARBA" id="ARBA00022692"/>
    </source>
</evidence>
<feature type="transmembrane region" description="Helical" evidence="6">
    <location>
        <begin position="97"/>
        <end position="119"/>
    </location>
</feature>
<evidence type="ECO:0000256" key="4">
    <source>
        <dbReference type="ARBA" id="ARBA00022989"/>
    </source>
</evidence>
<dbReference type="RefSeq" id="WP_053994238.1">
    <property type="nucleotide sequence ID" value="NZ_CP065643.1"/>
</dbReference>
<accession>A0A0M9DLR7</accession>
<comment type="subcellular location">
    <subcellularLocation>
        <location evidence="1">Cell membrane</location>
        <topology evidence="1">Multi-pass membrane protein</topology>
    </subcellularLocation>
</comment>
<dbReference type="GO" id="GO:0005886">
    <property type="term" value="C:plasma membrane"/>
    <property type="evidence" value="ECO:0007669"/>
    <property type="project" value="UniProtKB-SubCell"/>
</dbReference>
<dbReference type="STRING" id="33935.ADM90_06705"/>
<dbReference type="InterPro" id="IPR015867">
    <property type="entry name" value="N-reg_PII/ATP_PRibTrfase_C"/>
</dbReference>
<keyword evidence="5 6" id="KW-0472">Membrane</keyword>
<feature type="transmembrane region" description="Helical" evidence="6">
    <location>
        <begin position="70"/>
        <end position="91"/>
    </location>
</feature>
<dbReference type="PANTHER" id="PTHR33545:SF5">
    <property type="entry name" value="UPF0750 MEMBRANE PROTEIN YITT"/>
    <property type="match status" value="1"/>
</dbReference>